<accession>A0A087UUT6</accession>
<feature type="transmembrane region" description="Helical" evidence="1">
    <location>
        <begin position="52"/>
        <end position="74"/>
    </location>
</feature>
<keyword evidence="1" id="KW-0472">Membrane</keyword>
<sequence>MHYCVLGFKSSLKSHGNSRIIEYLNSFFTLFISNMCCFTTFPVIIIRVCLTIEHFIVTACLTMTTCIVTSTLTVHRSFTFRTKADVGRRIIHIIKL</sequence>
<dbReference type="EMBL" id="KK121744">
    <property type="protein sequence ID" value="KFM81125.1"/>
    <property type="molecule type" value="Genomic_DNA"/>
</dbReference>
<keyword evidence="3" id="KW-1185">Reference proteome</keyword>
<dbReference type="Proteomes" id="UP000054359">
    <property type="component" value="Unassembled WGS sequence"/>
</dbReference>
<feature type="transmembrane region" description="Helical" evidence="1">
    <location>
        <begin position="20"/>
        <end position="46"/>
    </location>
</feature>
<keyword evidence="1" id="KW-1133">Transmembrane helix</keyword>
<feature type="non-terminal residue" evidence="2">
    <location>
        <position position="96"/>
    </location>
</feature>
<reference evidence="2 3" key="1">
    <citation type="submission" date="2013-11" db="EMBL/GenBank/DDBJ databases">
        <title>Genome sequencing of Stegodyphus mimosarum.</title>
        <authorList>
            <person name="Bechsgaard J."/>
        </authorList>
    </citation>
    <scope>NUCLEOTIDE SEQUENCE [LARGE SCALE GENOMIC DNA]</scope>
</reference>
<organism evidence="2 3">
    <name type="scientific">Stegodyphus mimosarum</name>
    <name type="common">African social velvet spider</name>
    <dbReference type="NCBI Taxonomy" id="407821"/>
    <lineage>
        <taxon>Eukaryota</taxon>
        <taxon>Metazoa</taxon>
        <taxon>Ecdysozoa</taxon>
        <taxon>Arthropoda</taxon>
        <taxon>Chelicerata</taxon>
        <taxon>Arachnida</taxon>
        <taxon>Araneae</taxon>
        <taxon>Araneomorphae</taxon>
        <taxon>Entelegynae</taxon>
        <taxon>Eresoidea</taxon>
        <taxon>Eresidae</taxon>
        <taxon>Stegodyphus</taxon>
    </lineage>
</organism>
<dbReference type="AlphaFoldDB" id="A0A087UUT6"/>
<name>A0A087UUT6_STEMI</name>
<proteinExistence type="predicted"/>
<evidence type="ECO:0000256" key="1">
    <source>
        <dbReference type="SAM" id="Phobius"/>
    </source>
</evidence>
<evidence type="ECO:0000313" key="3">
    <source>
        <dbReference type="Proteomes" id="UP000054359"/>
    </source>
</evidence>
<protein>
    <submittedName>
        <fullName evidence="2">Uncharacterized protein</fullName>
    </submittedName>
</protein>
<keyword evidence="1" id="KW-0812">Transmembrane</keyword>
<evidence type="ECO:0000313" key="2">
    <source>
        <dbReference type="EMBL" id="KFM81125.1"/>
    </source>
</evidence>
<gene>
    <name evidence="2" type="ORF">X975_19967</name>
</gene>